<accession>A0A0A9WD33</accession>
<gene>
    <name evidence="1" type="primary">psaL</name>
    <name evidence="1" type="ORF">CM83_17082</name>
    <name evidence="2" type="ORF">g.4374</name>
</gene>
<evidence type="ECO:0000313" key="2">
    <source>
        <dbReference type="EMBL" id="JAQ17628.1"/>
    </source>
</evidence>
<evidence type="ECO:0000313" key="1">
    <source>
        <dbReference type="EMBL" id="JAG05301.1"/>
    </source>
</evidence>
<dbReference type="EMBL" id="GBHO01038303">
    <property type="protein sequence ID" value="JAG05301.1"/>
    <property type="molecule type" value="Transcribed_RNA"/>
</dbReference>
<dbReference type="AlphaFoldDB" id="A0A0A9WD33"/>
<protein>
    <submittedName>
        <fullName evidence="1">Photosystem I reaction center subunit XI</fullName>
    </submittedName>
</protein>
<reference evidence="1" key="2">
    <citation type="submission" date="2014-07" db="EMBL/GenBank/DDBJ databases">
        <authorList>
            <person name="Hull J."/>
        </authorList>
    </citation>
    <scope>NUCLEOTIDE SEQUENCE</scope>
</reference>
<sequence>MMTTYNYSRYVDLTVIDVIAASLITAAVDGLSAHLIRLSKACAINACTFQKTPTILPSGCPITTGPVDLFTILRQSIAGISSEVELRVMRQVSNACADAILAYLDECKQRSDFDY</sequence>
<name>A0A0A9WD33_LYGHE</name>
<proteinExistence type="predicted"/>
<dbReference type="EMBL" id="GDHC01001001">
    <property type="protein sequence ID" value="JAQ17628.1"/>
    <property type="molecule type" value="Transcribed_RNA"/>
</dbReference>
<reference evidence="1" key="1">
    <citation type="journal article" date="2014" name="PLoS ONE">
        <title>Transcriptome-Based Identification of ABC Transporters in the Western Tarnished Plant Bug Lygus hesperus.</title>
        <authorList>
            <person name="Hull J.J."/>
            <person name="Chaney K."/>
            <person name="Geib S.M."/>
            <person name="Fabrick J.A."/>
            <person name="Brent C.S."/>
            <person name="Walsh D."/>
            <person name="Lavine L.C."/>
        </authorList>
    </citation>
    <scope>NUCLEOTIDE SEQUENCE</scope>
</reference>
<reference evidence="2" key="3">
    <citation type="journal article" date="2016" name="Gigascience">
        <title>De novo construction of an expanded transcriptome assembly for the western tarnished plant bug, Lygus hesperus.</title>
        <authorList>
            <person name="Tassone E.E."/>
            <person name="Geib S.M."/>
            <person name="Hall B."/>
            <person name="Fabrick J.A."/>
            <person name="Brent C.S."/>
            <person name="Hull J.J."/>
        </authorList>
    </citation>
    <scope>NUCLEOTIDE SEQUENCE</scope>
</reference>
<organism evidence="1">
    <name type="scientific">Lygus hesperus</name>
    <name type="common">Western plant bug</name>
    <dbReference type="NCBI Taxonomy" id="30085"/>
    <lineage>
        <taxon>Eukaryota</taxon>
        <taxon>Metazoa</taxon>
        <taxon>Ecdysozoa</taxon>
        <taxon>Arthropoda</taxon>
        <taxon>Hexapoda</taxon>
        <taxon>Insecta</taxon>
        <taxon>Pterygota</taxon>
        <taxon>Neoptera</taxon>
        <taxon>Paraneoptera</taxon>
        <taxon>Hemiptera</taxon>
        <taxon>Heteroptera</taxon>
        <taxon>Panheteroptera</taxon>
        <taxon>Cimicomorpha</taxon>
        <taxon>Miridae</taxon>
        <taxon>Mirini</taxon>
        <taxon>Lygus</taxon>
    </lineage>
</organism>